<dbReference type="PANTHER" id="PTHR23015:SF4">
    <property type="entry name" value="DUF38 DOMAIN-CONTAINING PROTEIN-RELATED"/>
    <property type="match status" value="1"/>
</dbReference>
<dbReference type="GO" id="GO:0045087">
    <property type="term" value="P:innate immune response"/>
    <property type="evidence" value="ECO:0007669"/>
    <property type="project" value="TreeGrafter"/>
</dbReference>
<dbReference type="AlphaFoldDB" id="G0NIE5"/>
<feature type="domain" description="DUF38" evidence="1">
    <location>
        <begin position="111"/>
        <end position="258"/>
    </location>
</feature>
<dbReference type="EMBL" id="GL379889">
    <property type="protein sequence ID" value="EGT31748.1"/>
    <property type="molecule type" value="Genomic_DNA"/>
</dbReference>
<dbReference type="Pfam" id="PF01827">
    <property type="entry name" value="FTH"/>
    <property type="match status" value="1"/>
</dbReference>
<sequence length="295" mass="34437">LDIVDILSLEKTSQSLRLFSQDRKVFHSNLTFEADWKSANISFGRRACISYKNEGNDCVIEFRNRKKVLRGVSCLKQAFQDFKTILANPNFFLGTLIMWSSCEESKSLGGCIEDALKFTHILRVEHIHLHAQSMKTLLNILPYLKPGYLTTITIDIDSDEAVIEKVVGMDQWKHAKYFHMRSNRFIGPLRHLYHFKEFDVRYNELSVEDVREMKEVQFFQLFHHNNLFQILLKSPEFEECTLYLRGSVDRIVIMQVFGGPINGSSKICHYPIPNSTDYFEIFVGDILIKILRKKK</sequence>
<protein>
    <recommendedName>
        <fullName evidence="1">DUF38 domain-containing protein</fullName>
    </recommendedName>
</protein>
<accession>G0NIE5</accession>
<proteinExistence type="predicted"/>
<dbReference type="HOGENOM" id="CLU_030831_3_3_1"/>
<dbReference type="PANTHER" id="PTHR23015">
    <property type="entry name" value="UNCHARACTERIZED C.ELEGANS PROTEIN"/>
    <property type="match status" value="1"/>
</dbReference>
<dbReference type="Proteomes" id="UP000008068">
    <property type="component" value="Unassembled WGS sequence"/>
</dbReference>
<gene>
    <name evidence="2" type="ORF">CAEBREN_25103</name>
</gene>
<dbReference type="InParanoid" id="G0NIE5"/>
<evidence type="ECO:0000259" key="1">
    <source>
        <dbReference type="Pfam" id="PF01827"/>
    </source>
</evidence>
<feature type="non-terminal residue" evidence="2">
    <location>
        <position position="1"/>
    </location>
</feature>
<organism evidence="3">
    <name type="scientific">Caenorhabditis brenneri</name>
    <name type="common">Nematode worm</name>
    <dbReference type="NCBI Taxonomy" id="135651"/>
    <lineage>
        <taxon>Eukaryota</taxon>
        <taxon>Metazoa</taxon>
        <taxon>Ecdysozoa</taxon>
        <taxon>Nematoda</taxon>
        <taxon>Chromadorea</taxon>
        <taxon>Rhabditida</taxon>
        <taxon>Rhabditina</taxon>
        <taxon>Rhabditomorpha</taxon>
        <taxon>Rhabditoidea</taxon>
        <taxon>Rhabditidae</taxon>
        <taxon>Peloderinae</taxon>
        <taxon>Caenorhabditis</taxon>
    </lineage>
</organism>
<dbReference type="InterPro" id="IPR002900">
    <property type="entry name" value="DUF38/FTH_CAE_spp"/>
</dbReference>
<reference evidence="3" key="1">
    <citation type="submission" date="2011-07" db="EMBL/GenBank/DDBJ databases">
        <authorList>
            <consortium name="Caenorhabditis brenneri Sequencing and Analysis Consortium"/>
            <person name="Wilson R.K."/>
        </authorList>
    </citation>
    <scope>NUCLEOTIDE SEQUENCE [LARGE SCALE GENOMIC DNA]</scope>
    <source>
        <strain evidence="3">PB2801</strain>
    </source>
</reference>
<evidence type="ECO:0000313" key="3">
    <source>
        <dbReference type="Proteomes" id="UP000008068"/>
    </source>
</evidence>
<name>G0NIE5_CAEBE</name>
<evidence type="ECO:0000313" key="2">
    <source>
        <dbReference type="EMBL" id="EGT31748.1"/>
    </source>
</evidence>
<keyword evidence="3" id="KW-1185">Reference proteome</keyword>
<dbReference type="FunCoup" id="G0NIE5">
    <property type="interactions" value="1634"/>
</dbReference>
<dbReference type="InterPro" id="IPR040161">
    <property type="entry name" value="FB224"/>
</dbReference>